<proteinExistence type="predicted"/>
<keyword evidence="2" id="KW-1185">Reference proteome</keyword>
<dbReference type="Proteomes" id="UP000038045">
    <property type="component" value="Unplaced"/>
</dbReference>
<accession>A0A0N4ZX32</accession>
<sequence length="234" mass="27275">MLVVSNVLKNLFEKINDKNDNNKSLGKHFILEDPEKSYTHVNLYDNLNDCENLKNELSNNIINLSDNNYTDNEKNNKEEDETKSVDTTATTDTTNKFIDDEIWCKIKRKRTTSVYSKSSSKKSYLYKWQPKFLESSSSSERSTTTSSHSLSNNKKRCRKICTISREQLSNFSKEDLESLSSSSLHSTNIRRDVLEKLVTKYNLIYGDAFNIEDEYIDDTYDDEGCFTHLEFHIY</sequence>
<dbReference type="WBParaSite" id="PTRK_0001324600.1">
    <property type="protein sequence ID" value="PTRK_0001324600.1"/>
    <property type="gene ID" value="PTRK_0001324600"/>
</dbReference>
<evidence type="ECO:0000313" key="3">
    <source>
        <dbReference type="WBParaSite" id="PTRK_0001324600.1"/>
    </source>
</evidence>
<protein>
    <submittedName>
        <fullName evidence="3">Erythrocyte membrane protein 1</fullName>
    </submittedName>
</protein>
<reference evidence="3" key="1">
    <citation type="submission" date="2017-02" db="UniProtKB">
        <authorList>
            <consortium name="WormBaseParasite"/>
        </authorList>
    </citation>
    <scope>IDENTIFICATION</scope>
</reference>
<feature type="compositionally biased region" description="Basic and acidic residues" evidence="1">
    <location>
        <begin position="71"/>
        <end position="84"/>
    </location>
</feature>
<evidence type="ECO:0000313" key="2">
    <source>
        <dbReference type="Proteomes" id="UP000038045"/>
    </source>
</evidence>
<evidence type="ECO:0000256" key="1">
    <source>
        <dbReference type="SAM" id="MobiDB-lite"/>
    </source>
</evidence>
<feature type="region of interest" description="Disordered" evidence="1">
    <location>
        <begin position="63"/>
        <end position="88"/>
    </location>
</feature>
<dbReference type="AlphaFoldDB" id="A0A0N4ZX32"/>
<organism evidence="2 3">
    <name type="scientific">Parastrongyloides trichosuri</name>
    <name type="common">Possum-specific nematode worm</name>
    <dbReference type="NCBI Taxonomy" id="131310"/>
    <lineage>
        <taxon>Eukaryota</taxon>
        <taxon>Metazoa</taxon>
        <taxon>Ecdysozoa</taxon>
        <taxon>Nematoda</taxon>
        <taxon>Chromadorea</taxon>
        <taxon>Rhabditida</taxon>
        <taxon>Tylenchina</taxon>
        <taxon>Panagrolaimomorpha</taxon>
        <taxon>Strongyloidoidea</taxon>
        <taxon>Strongyloididae</taxon>
        <taxon>Parastrongyloides</taxon>
    </lineage>
</organism>
<name>A0A0N4ZX32_PARTI</name>